<comment type="caution">
    <text evidence="2">The sequence shown here is derived from an EMBL/GenBank/DDBJ whole genome shotgun (WGS) entry which is preliminary data.</text>
</comment>
<dbReference type="AlphaFoldDB" id="A0A9W7W3E7"/>
<evidence type="ECO:0000313" key="2">
    <source>
        <dbReference type="EMBL" id="KAH9828370.1"/>
    </source>
</evidence>
<sequence>TPSRIVQTESRLHHDTNHHSRPSLDGIAGLGTVWCEYSASPGPYPTGPAAKPYVVAMQEERAQQDLRRVLQSQRRLADLYDNEFCSIVKITPDPRLAPEEYCNCSE</sequence>
<accession>A0A9W7W3E7</accession>
<dbReference type="EMBL" id="RIBY02001623">
    <property type="protein sequence ID" value="KAH9828370.1"/>
    <property type="molecule type" value="Genomic_DNA"/>
</dbReference>
<organism evidence="2 3">
    <name type="scientific">Teratosphaeria destructans</name>
    <dbReference type="NCBI Taxonomy" id="418781"/>
    <lineage>
        <taxon>Eukaryota</taxon>
        <taxon>Fungi</taxon>
        <taxon>Dikarya</taxon>
        <taxon>Ascomycota</taxon>
        <taxon>Pezizomycotina</taxon>
        <taxon>Dothideomycetes</taxon>
        <taxon>Dothideomycetidae</taxon>
        <taxon>Mycosphaerellales</taxon>
        <taxon>Teratosphaeriaceae</taxon>
        <taxon>Teratosphaeria</taxon>
    </lineage>
</organism>
<keyword evidence="3" id="KW-1185">Reference proteome</keyword>
<evidence type="ECO:0000313" key="3">
    <source>
        <dbReference type="Proteomes" id="UP001138500"/>
    </source>
</evidence>
<feature type="region of interest" description="Disordered" evidence="1">
    <location>
        <begin position="1"/>
        <end position="24"/>
    </location>
</feature>
<evidence type="ECO:0000256" key="1">
    <source>
        <dbReference type="SAM" id="MobiDB-lite"/>
    </source>
</evidence>
<name>A0A9W7W3E7_9PEZI</name>
<reference evidence="2 3" key="1">
    <citation type="journal article" date="2018" name="IMA Fungus">
        <title>IMA Genome-F 10: Nine draft genome sequences of Claviceps purpurea s.lat., including C. arundinis, C. humidiphila, and C. cf. spartinae, pseudomolecules for the pitch canker pathogen Fusarium circinatum, draft genome of Davidsoniella eucalypti, Grosmannia galeiformis, Quambalaria eucalypti, and Teratosphaeria destructans.</title>
        <authorList>
            <person name="Wingfield B.D."/>
            <person name="Liu M."/>
            <person name="Nguyen H.D."/>
            <person name="Lane F.A."/>
            <person name="Morgan S.W."/>
            <person name="De Vos L."/>
            <person name="Wilken P.M."/>
            <person name="Duong T.A."/>
            <person name="Aylward J."/>
            <person name="Coetzee M.P."/>
            <person name="Dadej K."/>
            <person name="De Beer Z.W."/>
            <person name="Findlay W."/>
            <person name="Havenga M."/>
            <person name="Kolarik M."/>
            <person name="Menzies J.G."/>
            <person name="Naidoo K."/>
            <person name="Pochopski O."/>
            <person name="Shoukouhi P."/>
            <person name="Santana Q.C."/>
            <person name="Seifert K.A."/>
            <person name="Soal N."/>
            <person name="Steenkamp E.T."/>
            <person name="Tatham C.T."/>
            <person name="van der Nest M.A."/>
            <person name="Wingfield M.J."/>
        </authorList>
    </citation>
    <scope>NUCLEOTIDE SEQUENCE [LARGE SCALE GENOMIC DNA]</scope>
    <source>
        <strain evidence="2">CMW44962</strain>
    </source>
</reference>
<feature type="non-terminal residue" evidence="2">
    <location>
        <position position="1"/>
    </location>
</feature>
<protein>
    <submittedName>
        <fullName evidence="2">Uncharacterized protein</fullName>
    </submittedName>
</protein>
<reference evidence="2 3" key="2">
    <citation type="journal article" date="2021" name="Curr. Genet.">
        <title>Genetic response to nitrogen starvation in the aggressive Eucalyptus foliar pathogen Teratosphaeria destructans.</title>
        <authorList>
            <person name="Havenga M."/>
            <person name="Wingfield B.D."/>
            <person name="Wingfield M.J."/>
            <person name="Dreyer L.L."/>
            <person name="Roets F."/>
            <person name="Aylward J."/>
        </authorList>
    </citation>
    <scope>NUCLEOTIDE SEQUENCE [LARGE SCALE GENOMIC DNA]</scope>
    <source>
        <strain evidence="2">CMW44962</strain>
    </source>
</reference>
<proteinExistence type="predicted"/>
<dbReference type="Proteomes" id="UP001138500">
    <property type="component" value="Unassembled WGS sequence"/>
</dbReference>
<gene>
    <name evidence="2" type="ORF">Tdes44962_MAKER09361</name>
</gene>